<dbReference type="Proteomes" id="UP000095282">
    <property type="component" value="Unplaced"/>
</dbReference>
<evidence type="ECO:0000313" key="1">
    <source>
        <dbReference type="Proteomes" id="UP000095282"/>
    </source>
</evidence>
<proteinExistence type="predicted"/>
<sequence length="106" mass="11907">MGDNMNFGAMMEELNSIMGTLDSNSSLAVETAAILEDGKRIMENVLAIERKPRPVVRTREELLRQQQEIEHSNAQLRAHCQRVYNVLGAIRDATNASRAPEENRQG</sequence>
<protein>
    <submittedName>
        <fullName evidence="2">Biogenesis of lysosome-related organelles complex 1 subunit 7</fullName>
    </submittedName>
</protein>
<name>A0A1I7U136_9PELO</name>
<keyword evidence="1" id="KW-1185">Reference proteome</keyword>
<evidence type="ECO:0000313" key="2">
    <source>
        <dbReference type="WBParaSite" id="Csp11.Scaffold629.g13797.t1"/>
    </source>
</evidence>
<organism evidence="1 2">
    <name type="scientific">Caenorhabditis tropicalis</name>
    <dbReference type="NCBI Taxonomy" id="1561998"/>
    <lineage>
        <taxon>Eukaryota</taxon>
        <taxon>Metazoa</taxon>
        <taxon>Ecdysozoa</taxon>
        <taxon>Nematoda</taxon>
        <taxon>Chromadorea</taxon>
        <taxon>Rhabditida</taxon>
        <taxon>Rhabditina</taxon>
        <taxon>Rhabditomorpha</taxon>
        <taxon>Rhabditoidea</taxon>
        <taxon>Rhabditidae</taxon>
        <taxon>Peloderinae</taxon>
        <taxon>Caenorhabditis</taxon>
    </lineage>
</organism>
<dbReference type="WBParaSite" id="Csp11.Scaffold629.g13797.t1">
    <property type="protein sequence ID" value="Csp11.Scaffold629.g13797.t1"/>
    <property type="gene ID" value="Csp11.Scaffold629.g13797"/>
</dbReference>
<reference evidence="2" key="1">
    <citation type="submission" date="2016-11" db="UniProtKB">
        <authorList>
            <consortium name="WormBaseParasite"/>
        </authorList>
    </citation>
    <scope>IDENTIFICATION</scope>
</reference>
<dbReference type="AlphaFoldDB" id="A0A1I7U136"/>
<accession>A0A1I7U136</accession>